<evidence type="ECO:0000256" key="1">
    <source>
        <dbReference type="ARBA" id="ARBA00022723"/>
    </source>
</evidence>
<evidence type="ECO:0000256" key="3">
    <source>
        <dbReference type="SAM" id="SignalP"/>
    </source>
</evidence>
<dbReference type="OrthoDB" id="115239at2"/>
<accession>A0A3P4B3A4</accession>
<dbReference type="InterPro" id="IPR002509">
    <property type="entry name" value="NODB_dom"/>
</dbReference>
<evidence type="ECO:0000256" key="2">
    <source>
        <dbReference type="ARBA" id="ARBA00022801"/>
    </source>
</evidence>
<proteinExistence type="predicted"/>
<organism evidence="5 6">
    <name type="scientific">Pigmentiphaga humi</name>
    <dbReference type="NCBI Taxonomy" id="2478468"/>
    <lineage>
        <taxon>Bacteria</taxon>
        <taxon>Pseudomonadati</taxon>
        <taxon>Pseudomonadota</taxon>
        <taxon>Betaproteobacteria</taxon>
        <taxon>Burkholderiales</taxon>
        <taxon>Alcaligenaceae</taxon>
        <taxon>Pigmentiphaga</taxon>
    </lineage>
</organism>
<reference evidence="5 6" key="1">
    <citation type="submission" date="2018-10" db="EMBL/GenBank/DDBJ databases">
        <authorList>
            <person name="Criscuolo A."/>
        </authorList>
    </citation>
    <scope>NUCLEOTIDE SEQUENCE [LARGE SCALE GENOMIC DNA]</scope>
    <source>
        <strain evidence="5">DnA1</strain>
    </source>
</reference>
<dbReference type="GO" id="GO:0046872">
    <property type="term" value="F:metal ion binding"/>
    <property type="evidence" value="ECO:0007669"/>
    <property type="project" value="UniProtKB-KW"/>
</dbReference>
<keyword evidence="6" id="KW-1185">Reference proteome</keyword>
<feature type="domain" description="NodB homology" evidence="4">
    <location>
        <begin position="32"/>
        <end position="155"/>
    </location>
</feature>
<evidence type="ECO:0000313" key="6">
    <source>
        <dbReference type="Proteomes" id="UP000277294"/>
    </source>
</evidence>
<dbReference type="Proteomes" id="UP000277294">
    <property type="component" value="Unassembled WGS sequence"/>
</dbReference>
<dbReference type="InterPro" id="IPR050248">
    <property type="entry name" value="Polysacc_deacetylase_ArnD"/>
</dbReference>
<protein>
    <submittedName>
        <fullName evidence="5">Polysaccharide deacetylase</fullName>
    </submittedName>
</protein>
<dbReference type="Gene3D" id="3.20.20.370">
    <property type="entry name" value="Glycoside hydrolase/deacetylase"/>
    <property type="match status" value="1"/>
</dbReference>
<dbReference type="GO" id="GO:0005975">
    <property type="term" value="P:carbohydrate metabolic process"/>
    <property type="evidence" value="ECO:0007669"/>
    <property type="project" value="InterPro"/>
</dbReference>
<dbReference type="Pfam" id="PF01522">
    <property type="entry name" value="Polysacc_deac_1"/>
    <property type="match status" value="1"/>
</dbReference>
<dbReference type="InterPro" id="IPR011330">
    <property type="entry name" value="Glyco_hydro/deAcase_b/a-brl"/>
</dbReference>
<sequence length="326" mass="34654">MRFSSVCAVLSVCLSAALLAWAAPASAQQPPSGARTVAITIDDLPYAGISELPATEQGRQVVRDANARMLDALRAYQAPATGFAIELGVQIAGDAGRAVLDDWVRGGMALGNHTYSHADIRALDMAGIRAEVEKGEASIVPAMARGGQPVRFVRFAMNLTGESPDKRDGIAAYLGARGYRIAPVTIDASDYVFDAAYRHALRTSDGAAAERIAQAYLAHCGATIDFFAALDRRVLGYEPPAILQIHVNPLNARLLGAVLALFKQRGYGFVTLQQAMADPAYVRPASFVAPYGPVWGYRWAQELGKNPGAEQPPGVPDWVARYAAGG</sequence>
<dbReference type="GO" id="GO:0016020">
    <property type="term" value="C:membrane"/>
    <property type="evidence" value="ECO:0007669"/>
    <property type="project" value="TreeGrafter"/>
</dbReference>
<feature type="chain" id="PRO_5018092111" evidence="3">
    <location>
        <begin position="23"/>
        <end position="326"/>
    </location>
</feature>
<evidence type="ECO:0000259" key="4">
    <source>
        <dbReference type="Pfam" id="PF01522"/>
    </source>
</evidence>
<feature type="signal peptide" evidence="3">
    <location>
        <begin position="1"/>
        <end position="22"/>
    </location>
</feature>
<evidence type="ECO:0000313" key="5">
    <source>
        <dbReference type="EMBL" id="VCU69635.1"/>
    </source>
</evidence>
<dbReference type="RefSeq" id="WP_124079154.1">
    <property type="nucleotide sequence ID" value="NZ_UWPJ01000015.1"/>
</dbReference>
<keyword evidence="3" id="KW-0732">Signal</keyword>
<dbReference type="AlphaFoldDB" id="A0A3P4B3A4"/>
<name>A0A3P4B3A4_9BURK</name>
<dbReference type="PANTHER" id="PTHR10587:SF133">
    <property type="entry name" value="CHITIN DEACETYLASE 1-RELATED"/>
    <property type="match status" value="1"/>
</dbReference>
<dbReference type="GO" id="GO:0016810">
    <property type="term" value="F:hydrolase activity, acting on carbon-nitrogen (but not peptide) bonds"/>
    <property type="evidence" value="ECO:0007669"/>
    <property type="project" value="InterPro"/>
</dbReference>
<dbReference type="SUPFAM" id="SSF88713">
    <property type="entry name" value="Glycoside hydrolase/deacetylase"/>
    <property type="match status" value="1"/>
</dbReference>
<dbReference type="PANTHER" id="PTHR10587">
    <property type="entry name" value="GLYCOSYL TRANSFERASE-RELATED"/>
    <property type="match status" value="1"/>
</dbReference>
<keyword evidence="2" id="KW-0378">Hydrolase</keyword>
<keyword evidence="1" id="KW-0479">Metal-binding</keyword>
<dbReference type="EMBL" id="UWPJ01000015">
    <property type="protein sequence ID" value="VCU69635.1"/>
    <property type="molecule type" value="Genomic_DNA"/>
</dbReference>
<gene>
    <name evidence="5" type="ORF">PIGHUM_01698</name>
</gene>